<feature type="domain" description="Peptidase M24" evidence="2">
    <location>
        <begin position="25"/>
        <end position="172"/>
    </location>
</feature>
<name>A0A1R4AA53_BABMR</name>
<dbReference type="VEuPathDB" id="PiroplasmaDB:BMR1_02g01170"/>
<reference evidence="3 4" key="3">
    <citation type="journal article" date="2016" name="Sci. Rep.">
        <title>Genome-wide diversity and gene expression profiling of Babesia microti isolates identify polymorphic genes that mediate host-pathogen interactions.</title>
        <authorList>
            <person name="Silva J.C."/>
            <person name="Cornillot E."/>
            <person name="McCracken C."/>
            <person name="Usmani-Brown S."/>
            <person name="Dwivedi A."/>
            <person name="Ifeonu O.O."/>
            <person name="Crabtree J."/>
            <person name="Gotia H.T."/>
            <person name="Virji A.Z."/>
            <person name="Reynes C."/>
            <person name="Colinge J."/>
            <person name="Kumar V."/>
            <person name="Lawres L."/>
            <person name="Pazzi J.E."/>
            <person name="Pablo J.V."/>
            <person name="Hung C."/>
            <person name="Brancato J."/>
            <person name="Kumari P."/>
            <person name="Orvis J."/>
            <person name="Tretina K."/>
            <person name="Chibucos M."/>
            <person name="Ott S."/>
            <person name="Sadzewicz L."/>
            <person name="Sengamalay N."/>
            <person name="Shetty A.C."/>
            <person name="Su Q."/>
            <person name="Tallon L."/>
            <person name="Fraser C.M."/>
            <person name="Frutos R."/>
            <person name="Molina D.M."/>
            <person name="Krause P.J."/>
            <person name="Ben Mamoun C."/>
        </authorList>
    </citation>
    <scope>NUCLEOTIDE SEQUENCE [LARGE SCALE GENOMIC DNA]</scope>
    <source>
        <strain evidence="3 4">RI</strain>
    </source>
</reference>
<dbReference type="RefSeq" id="XP_021338087.1">
    <property type="nucleotide sequence ID" value="XM_021483130.1"/>
</dbReference>
<protein>
    <submittedName>
        <fullName evidence="3">Proliferation-associated protein 2G4</fullName>
    </submittedName>
</protein>
<dbReference type="SUPFAM" id="SSF55920">
    <property type="entry name" value="Creatinase/aminopeptidase"/>
    <property type="match status" value="1"/>
</dbReference>
<dbReference type="InterPro" id="IPR036390">
    <property type="entry name" value="WH_DNA-bd_sf"/>
</dbReference>
<dbReference type="Gene3D" id="1.10.10.10">
    <property type="entry name" value="Winged helix-like DNA-binding domain superfamily/Winged helix DNA-binding domain"/>
    <property type="match status" value="1"/>
</dbReference>
<evidence type="ECO:0000256" key="1">
    <source>
        <dbReference type="ARBA" id="ARBA00007319"/>
    </source>
</evidence>
<dbReference type="PANTHER" id="PTHR10804:SF11">
    <property type="entry name" value="PROLIFERATION-ASSOCIATED PROTEIN 2G4"/>
    <property type="match status" value="1"/>
</dbReference>
<reference evidence="3 4" key="2">
    <citation type="journal article" date="2013" name="PLoS ONE">
        <title>Whole genome mapping and re-organization of the nuclear and mitochondrial genomes of Babesia microti isolates.</title>
        <authorList>
            <person name="Cornillot E."/>
            <person name="Dassouli A."/>
            <person name="Garg A."/>
            <person name="Pachikara N."/>
            <person name="Randazzo S."/>
            <person name="Depoix D."/>
            <person name="Carcy B."/>
            <person name="Delbecq S."/>
            <person name="Frutos R."/>
            <person name="Silva J.C."/>
            <person name="Sutton R."/>
            <person name="Krause P.J."/>
            <person name="Mamoun C.B."/>
        </authorList>
    </citation>
    <scope>NUCLEOTIDE SEQUENCE [LARGE SCALE GENOMIC DNA]</scope>
    <source>
        <strain evidence="3 4">RI</strain>
    </source>
</reference>
<proteinExistence type="inferred from homology"/>
<dbReference type="PRINTS" id="PR00599">
    <property type="entry name" value="MAPEPTIDASE"/>
</dbReference>
<evidence type="ECO:0000313" key="4">
    <source>
        <dbReference type="Proteomes" id="UP000002899"/>
    </source>
</evidence>
<dbReference type="AlphaFoldDB" id="A0A1R4AA53"/>
<sequence length="379" mass="41534">MDTLKVTEAEDCTLANSDVITKYINSAEIVNEAMEKVISNVSKGASVYDLCVLGDKHITESTAKVYNKKVKGKVISKGIAFPTCISINEICSHSSPLTDTIIIAEGDLVKIEMGCHIDGYICVAAHSLIVGESNPKAELALKSAWVAYEAGVREIKIGNTSSQVTKTISKASSIFNCTPLRGVLSHELKRNTIHGEKRFPNNERIEDKTDEFTFGVNEVYSLDVLVSTGDGKSRGTDYKTTVYRREPQNNYTLKTTLGRSFISEVNRKALHMPFSLRSIEDERAMLVGLPEALRHGLLQPYPILSEKPGEFVAHFKCTILLLPNGPKRITGAKIPNEEQIKSDPALENTEILKLISTPLNVKKKSKGGNISKTEAPAPS</sequence>
<accession>A0A1R4AA53</accession>
<evidence type="ECO:0000313" key="3">
    <source>
        <dbReference type="EMBL" id="SJK85876.1"/>
    </source>
</evidence>
<dbReference type="InterPro" id="IPR036005">
    <property type="entry name" value="Creatinase/aminopeptidase-like"/>
</dbReference>
<keyword evidence="4" id="KW-1185">Reference proteome</keyword>
<dbReference type="EMBL" id="FO082872">
    <property type="protein sequence ID" value="SJK85876.1"/>
    <property type="molecule type" value="Genomic_DNA"/>
</dbReference>
<dbReference type="GeneID" id="24424021"/>
<dbReference type="InterPro" id="IPR000994">
    <property type="entry name" value="Pept_M24"/>
</dbReference>
<reference evidence="3 4" key="1">
    <citation type="journal article" date="2012" name="Nucleic Acids Res.">
        <title>Sequencing of the smallest Apicomplexan genome from the human pathogen Babesia microti.</title>
        <authorList>
            <person name="Cornillot E."/>
            <person name="Hadj-Kaddour K."/>
            <person name="Dassouli A."/>
            <person name="Noel B."/>
            <person name="Ranwez V."/>
            <person name="Vacherie B."/>
            <person name="Augagneur Y."/>
            <person name="Bres V."/>
            <person name="Duclos A."/>
            <person name="Randazzo S."/>
            <person name="Carcy B."/>
            <person name="Debierre-Grockiego F."/>
            <person name="Delbecq S."/>
            <person name="Moubri-Menage K."/>
            <person name="Shams-Eldin H."/>
            <person name="Usmani-Brown S."/>
            <person name="Bringaud F."/>
            <person name="Wincker P."/>
            <person name="Vivares C.P."/>
            <person name="Schwarz R.T."/>
            <person name="Schetters T.P."/>
            <person name="Krause P.J."/>
            <person name="Gorenflot A."/>
            <person name="Berry V."/>
            <person name="Barbe V."/>
            <person name="Ben Mamoun C."/>
        </authorList>
    </citation>
    <scope>NUCLEOTIDE SEQUENCE [LARGE SCALE GENOMIC DNA]</scope>
    <source>
        <strain evidence="3 4">RI</strain>
    </source>
</reference>
<comment type="similarity">
    <text evidence="1">Belongs to the peptidase M24 family.</text>
</comment>
<dbReference type="InterPro" id="IPR001714">
    <property type="entry name" value="Pept_M24_MAP"/>
</dbReference>
<gene>
    <name evidence="3" type="ORF">BMR1_02g01170</name>
</gene>
<dbReference type="Gene3D" id="3.90.230.10">
    <property type="entry name" value="Creatinase/methionine aminopeptidase superfamily"/>
    <property type="match status" value="1"/>
</dbReference>
<dbReference type="Proteomes" id="UP000002899">
    <property type="component" value="Chromosome II"/>
</dbReference>
<organism evidence="3 4">
    <name type="scientific">Babesia microti (strain RI)</name>
    <dbReference type="NCBI Taxonomy" id="1133968"/>
    <lineage>
        <taxon>Eukaryota</taxon>
        <taxon>Sar</taxon>
        <taxon>Alveolata</taxon>
        <taxon>Apicomplexa</taxon>
        <taxon>Aconoidasida</taxon>
        <taxon>Piroplasmida</taxon>
        <taxon>Babesiidae</taxon>
        <taxon>Babesia</taxon>
    </lineage>
</organism>
<dbReference type="OrthoDB" id="5876363at2759"/>
<dbReference type="FunFam" id="1.10.10.10:FF:000029">
    <property type="entry name" value="Proliferation-associated 2G4, a"/>
    <property type="match status" value="1"/>
</dbReference>
<dbReference type="Pfam" id="PF00557">
    <property type="entry name" value="Peptidase_M24"/>
    <property type="match status" value="1"/>
</dbReference>
<dbReference type="PANTHER" id="PTHR10804">
    <property type="entry name" value="PROTEASE FAMILY M24 METHIONYL AMINOPEPTIDASE, AMINOPEPTIDASE P"/>
    <property type="match status" value="1"/>
</dbReference>
<dbReference type="KEGG" id="bmic:BMR1_02g01170"/>
<evidence type="ECO:0000259" key="2">
    <source>
        <dbReference type="Pfam" id="PF00557"/>
    </source>
</evidence>
<dbReference type="CDD" id="cd01089">
    <property type="entry name" value="PA2G4-like"/>
    <property type="match status" value="1"/>
</dbReference>
<dbReference type="InterPro" id="IPR047113">
    <property type="entry name" value="PA2G4/ARX1"/>
</dbReference>
<dbReference type="InterPro" id="IPR036388">
    <property type="entry name" value="WH-like_DNA-bd_sf"/>
</dbReference>
<dbReference type="SUPFAM" id="SSF46785">
    <property type="entry name" value="Winged helix' DNA-binding domain"/>
    <property type="match status" value="1"/>
</dbReference>